<dbReference type="InterPro" id="IPR008761">
    <property type="entry name" value="Peptidase_S37"/>
</dbReference>
<dbReference type="GO" id="GO:0008233">
    <property type="term" value="F:peptidase activity"/>
    <property type="evidence" value="ECO:0007669"/>
    <property type="project" value="UniProtKB-KW"/>
</dbReference>
<dbReference type="PANTHER" id="PTHR11010">
    <property type="entry name" value="PROTEASE S28 PRO-X CARBOXYPEPTIDASE-RELATED"/>
    <property type="match status" value="1"/>
</dbReference>
<evidence type="ECO:0000256" key="3">
    <source>
        <dbReference type="ARBA" id="ARBA00022801"/>
    </source>
</evidence>
<dbReference type="Gene3D" id="3.40.50.1820">
    <property type="entry name" value="alpha/beta hydrolase"/>
    <property type="match status" value="1"/>
</dbReference>
<dbReference type="GO" id="GO:0006508">
    <property type="term" value="P:proteolysis"/>
    <property type="evidence" value="ECO:0007669"/>
    <property type="project" value="UniProtKB-KW"/>
</dbReference>
<evidence type="ECO:0000256" key="2">
    <source>
        <dbReference type="ARBA" id="ARBA00022729"/>
    </source>
</evidence>
<evidence type="ECO:0000256" key="1">
    <source>
        <dbReference type="ARBA" id="ARBA00022670"/>
    </source>
</evidence>
<protein>
    <submittedName>
        <fullName evidence="5">S28 family serine protease</fullName>
    </submittedName>
</protein>
<dbReference type="SUPFAM" id="SSF53474">
    <property type="entry name" value="alpha/beta-Hydrolases"/>
    <property type="match status" value="1"/>
</dbReference>
<evidence type="ECO:0000313" key="5">
    <source>
        <dbReference type="EMBL" id="MDC0747756.1"/>
    </source>
</evidence>
<keyword evidence="3" id="KW-0378">Hydrolase</keyword>
<sequence length="460" mass="51526">MMSRFMRGALRLVSPFAFVLLPACSDEPATTPPTETDIFDRLQAIPGMVVTEENSGVEGYRYFVMEYEQPADHGAEGGPVFRQRLLLHHRDEAAPFVLGTSGYNVNPTRQRLREPASFLQANQLFVEQRFFTPSRPEPADWSLLTIEQAAADHHRIVEVLKPIYTGKWISSGASKGGMTSVYHRRFFPDDVDGTVAYVAPHSFGTKDARYLDFVASLGSSTCQDALQYFQREVLLRRPAMLARIDEQATMVGLTYDLLGREKALEVATLELVFTFWQYYDESVCPEVGAEPPTDDDVWTFLDEIASPSLWSDEEFLTYEPYYWQAATELGFPAVEESHVADLLQFPGIDTAETFLTPGKTPVFDASAMQDISTWISAEGERLLFVYGETDPYTAAAFELGNAKDSYRFLAPGLNHSALIVDLVEPDRAKALDALEAWTGVTPVLPPETAIRARRTRRDPD</sequence>
<proteinExistence type="predicted"/>
<feature type="signal peptide" evidence="4">
    <location>
        <begin position="1"/>
        <end position="25"/>
    </location>
</feature>
<dbReference type="InterPro" id="IPR029058">
    <property type="entry name" value="AB_hydrolase_fold"/>
</dbReference>
<gene>
    <name evidence="5" type="ORF">POL67_40860</name>
</gene>
<reference evidence="5 6" key="1">
    <citation type="submission" date="2022-11" db="EMBL/GenBank/DDBJ databases">
        <title>Minimal conservation of predation-associated metabolite biosynthetic gene clusters underscores biosynthetic potential of Myxococcota including descriptions for ten novel species: Archangium lansinium sp. nov., Myxococcus landrumus sp. nov., Nannocystis bai.</title>
        <authorList>
            <person name="Ahearne A."/>
            <person name="Stevens C."/>
            <person name="Dowd S."/>
        </authorList>
    </citation>
    <scope>NUCLEOTIDE SEQUENCE [LARGE SCALE GENOMIC DNA]</scope>
    <source>
        <strain evidence="5 6">RJM3</strain>
    </source>
</reference>
<keyword evidence="2 4" id="KW-0732">Signal</keyword>
<keyword evidence="1 5" id="KW-0645">Protease</keyword>
<dbReference type="Proteomes" id="UP001221411">
    <property type="component" value="Unassembled WGS sequence"/>
</dbReference>
<dbReference type="EMBL" id="JAQNDO010000001">
    <property type="protein sequence ID" value="MDC0747756.1"/>
    <property type="molecule type" value="Genomic_DNA"/>
</dbReference>
<dbReference type="PANTHER" id="PTHR11010:SF38">
    <property type="entry name" value="LYSOSOMAL PRO-X CARBOXYPEPTIDASE"/>
    <property type="match status" value="1"/>
</dbReference>
<comment type="caution">
    <text evidence="5">The sequence shown here is derived from an EMBL/GenBank/DDBJ whole genome shotgun (WGS) entry which is preliminary data.</text>
</comment>
<evidence type="ECO:0000256" key="4">
    <source>
        <dbReference type="SAM" id="SignalP"/>
    </source>
</evidence>
<dbReference type="Pfam" id="PF05576">
    <property type="entry name" value="Peptidase_S37"/>
    <property type="match status" value="1"/>
</dbReference>
<feature type="chain" id="PRO_5046193114" evidence="4">
    <location>
        <begin position="26"/>
        <end position="460"/>
    </location>
</feature>
<keyword evidence="6" id="KW-1185">Reference proteome</keyword>
<dbReference type="RefSeq" id="WP_271926381.1">
    <property type="nucleotide sequence ID" value="NZ_JAQNDO010000001.1"/>
</dbReference>
<evidence type="ECO:0000313" key="6">
    <source>
        <dbReference type="Proteomes" id="UP001221411"/>
    </source>
</evidence>
<name>A0ABT5F0Z3_9BACT</name>
<accession>A0ABT5F0Z3</accession>
<organism evidence="5 6">
    <name type="scientific">Polyangium mundeleinium</name>
    <dbReference type="NCBI Taxonomy" id="2995306"/>
    <lineage>
        <taxon>Bacteria</taxon>
        <taxon>Pseudomonadati</taxon>
        <taxon>Myxococcota</taxon>
        <taxon>Polyangia</taxon>
        <taxon>Polyangiales</taxon>
        <taxon>Polyangiaceae</taxon>
        <taxon>Polyangium</taxon>
    </lineage>
</organism>